<dbReference type="CDD" id="cd03443">
    <property type="entry name" value="PaaI_thioesterase"/>
    <property type="match status" value="1"/>
</dbReference>
<comment type="caution">
    <text evidence="1">The sequence shown here is derived from an EMBL/GenBank/DDBJ whole genome shotgun (WGS) entry which is preliminary data.</text>
</comment>
<dbReference type="InterPro" id="IPR027961">
    <property type="entry name" value="DUF4442"/>
</dbReference>
<dbReference type="EMBL" id="JBHMBE010000001">
    <property type="protein sequence ID" value="MFB9644446.1"/>
    <property type="molecule type" value="Genomic_DNA"/>
</dbReference>
<evidence type="ECO:0000313" key="2">
    <source>
        <dbReference type="Proteomes" id="UP001589611"/>
    </source>
</evidence>
<dbReference type="RefSeq" id="WP_344710917.1">
    <property type="nucleotide sequence ID" value="NZ_BAAAWH010000001.1"/>
</dbReference>
<dbReference type="Gene3D" id="3.10.129.10">
    <property type="entry name" value="Hotdog Thioesterase"/>
    <property type="match status" value="1"/>
</dbReference>
<dbReference type="Proteomes" id="UP001589611">
    <property type="component" value="Unassembled WGS sequence"/>
</dbReference>
<dbReference type="SUPFAM" id="SSF54637">
    <property type="entry name" value="Thioesterase/thiol ester dehydrase-isomerase"/>
    <property type="match status" value="1"/>
</dbReference>
<dbReference type="Pfam" id="PF14539">
    <property type="entry name" value="DUF4442"/>
    <property type="match status" value="1"/>
</dbReference>
<protein>
    <submittedName>
        <fullName evidence="1">Hotdog fold domain-containing protein</fullName>
    </submittedName>
</protein>
<keyword evidence="2" id="KW-1185">Reference proteome</keyword>
<sequence length="156" mass="17057">MRSPGKVLLRLWRRLSPLPGGTWLFSLIFGWRVPYSRSVRPHIRVLAPGHAEVEIPDRRANRQHLGSVHAVALVNVAEQASGLALLTDLPDGTRGIVSAMSVQYFKKARGSIRAVCHVTAPAVTGDTDFDVTADCIDRSGEVVARATVRWRLGLQG</sequence>
<dbReference type="InterPro" id="IPR029069">
    <property type="entry name" value="HotDog_dom_sf"/>
</dbReference>
<evidence type="ECO:0000313" key="1">
    <source>
        <dbReference type="EMBL" id="MFB9644446.1"/>
    </source>
</evidence>
<name>A0ABV5SYE7_9MICO</name>
<accession>A0ABV5SYE7</accession>
<proteinExistence type="predicted"/>
<organism evidence="1 2">
    <name type="scientific">Microbacterium terregens</name>
    <dbReference type="NCBI Taxonomy" id="69363"/>
    <lineage>
        <taxon>Bacteria</taxon>
        <taxon>Bacillati</taxon>
        <taxon>Actinomycetota</taxon>
        <taxon>Actinomycetes</taxon>
        <taxon>Micrococcales</taxon>
        <taxon>Microbacteriaceae</taxon>
        <taxon>Microbacterium</taxon>
    </lineage>
</organism>
<reference evidence="1 2" key="1">
    <citation type="submission" date="2024-09" db="EMBL/GenBank/DDBJ databases">
        <authorList>
            <person name="Sun Q."/>
            <person name="Mori K."/>
        </authorList>
    </citation>
    <scope>NUCLEOTIDE SEQUENCE [LARGE SCALE GENOMIC DNA]</scope>
    <source>
        <strain evidence="1 2">JCM 1342</strain>
    </source>
</reference>
<gene>
    <name evidence="1" type="ORF">ACFFPJ_01390</name>
</gene>